<feature type="chain" id="PRO_5001477059" evidence="1">
    <location>
        <begin position="22"/>
        <end position="108"/>
    </location>
</feature>
<proteinExistence type="predicted"/>
<reference evidence="2 3" key="1">
    <citation type="submission" date="2014-02" db="EMBL/GenBank/DDBJ databases">
        <authorList>
            <person name="Sears C."/>
            <person name="Carroll K."/>
            <person name="Sack B.R."/>
            <person name="Qadri F."/>
            <person name="Myers L.L."/>
            <person name="Chung G.-T."/>
            <person name="Escheverria P."/>
            <person name="Fraser C.M."/>
            <person name="Sadzewicz L."/>
            <person name="Shefchek K.A."/>
            <person name="Tallon L."/>
            <person name="Das S.P."/>
            <person name="Daugherty S."/>
            <person name="Mongodin E.F."/>
        </authorList>
    </citation>
    <scope>NUCLEOTIDE SEQUENCE [LARGE SCALE GENOMIC DNA]</scope>
    <source>
        <strain evidence="3">3998T(B)3</strain>
    </source>
</reference>
<dbReference type="Proteomes" id="UP000020773">
    <property type="component" value="Unassembled WGS sequence"/>
</dbReference>
<protein>
    <submittedName>
        <fullName evidence="2">Putative outer membrane domain protein</fullName>
    </submittedName>
</protein>
<accession>A0A015U3A1</accession>
<dbReference type="SUPFAM" id="SSF48452">
    <property type="entry name" value="TPR-like"/>
    <property type="match status" value="1"/>
</dbReference>
<organism evidence="2 3">
    <name type="scientific">Bacteroides fragilis str. 3998T(B)3</name>
    <dbReference type="NCBI Taxonomy" id="1339316"/>
    <lineage>
        <taxon>Bacteria</taxon>
        <taxon>Pseudomonadati</taxon>
        <taxon>Bacteroidota</taxon>
        <taxon>Bacteroidia</taxon>
        <taxon>Bacteroidales</taxon>
        <taxon>Bacteroidaceae</taxon>
        <taxon>Bacteroides</taxon>
    </lineage>
</organism>
<evidence type="ECO:0000313" key="2">
    <source>
        <dbReference type="EMBL" id="EXY91184.1"/>
    </source>
</evidence>
<dbReference type="InterPro" id="IPR011990">
    <property type="entry name" value="TPR-like_helical_dom_sf"/>
</dbReference>
<comment type="caution">
    <text evidence="2">The sequence shown here is derived from an EMBL/GenBank/DDBJ whole genome shotgun (WGS) entry which is preliminary data.</text>
</comment>
<gene>
    <name evidence="2" type="ORF">M125_2110</name>
</gene>
<dbReference type="Gene3D" id="1.25.40.390">
    <property type="match status" value="1"/>
</dbReference>
<name>A0A015U3A1_BACFG</name>
<feature type="non-terminal residue" evidence="2">
    <location>
        <position position="108"/>
    </location>
</feature>
<feature type="signal peptide" evidence="1">
    <location>
        <begin position="1"/>
        <end position="21"/>
    </location>
</feature>
<evidence type="ECO:0000313" key="3">
    <source>
        <dbReference type="Proteomes" id="UP000020773"/>
    </source>
</evidence>
<dbReference type="EMBL" id="JGDB01000073">
    <property type="protein sequence ID" value="EXY91184.1"/>
    <property type="molecule type" value="Genomic_DNA"/>
</dbReference>
<dbReference type="AlphaFoldDB" id="A0A015U3A1"/>
<sequence>MKKITSILLFLSALLYVSCDALDLSPEDYYGSGNFWTKEAQVEGYMNGLHNNLRSSYTMFYVLGEARGGTSRYGTSSLGTSMSYSDPIKNNMLTKDNTGISNWYDLYG</sequence>
<evidence type="ECO:0000256" key="1">
    <source>
        <dbReference type="SAM" id="SignalP"/>
    </source>
</evidence>
<keyword evidence="1" id="KW-0732">Signal</keyword>